<reference evidence="2" key="1">
    <citation type="submission" date="2022-08" db="EMBL/GenBank/DDBJ databases">
        <title>Mycobacterium kiyosense sp. nov., scotochromogenic slow-glowing species isolated from respiratory specimens.</title>
        <authorList>
            <person name="Fukano H."/>
            <person name="Kazumi Y."/>
            <person name="Sakagami N."/>
            <person name="Ato M."/>
            <person name="Mitarai S."/>
            <person name="Hoshino Y."/>
        </authorList>
    </citation>
    <scope>NUCLEOTIDE SEQUENCE</scope>
    <source>
        <strain evidence="2">1413</strain>
        <strain evidence="1">SRL2020-028</strain>
    </source>
</reference>
<dbReference type="Proteomes" id="UP001165663">
    <property type="component" value="Unassembled WGS sequence"/>
</dbReference>
<protein>
    <submittedName>
        <fullName evidence="2">Uncharacterized protein</fullName>
    </submittedName>
</protein>
<organism evidence="2 3">
    <name type="scientific">Mycobacterium kiyosense</name>
    <dbReference type="NCBI Taxonomy" id="2871094"/>
    <lineage>
        <taxon>Bacteria</taxon>
        <taxon>Bacillati</taxon>
        <taxon>Actinomycetota</taxon>
        <taxon>Actinomycetes</taxon>
        <taxon>Mycobacteriales</taxon>
        <taxon>Mycobacteriaceae</taxon>
        <taxon>Mycobacterium</taxon>
    </lineage>
</organism>
<name>A0A9P3Q8Y4_9MYCO</name>
<dbReference type="EMBL" id="BRZI01000072">
    <property type="protein sequence ID" value="GLD33291.1"/>
    <property type="molecule type" value="Genomic_DNA"/>
</dbReference>
<dbReference type="Proteomes" id="UP001064782">
    <property type="component" value="Unassembled WGS sequence"/>
</dbReference>
<evidence type="ECO:0000313" key="2">
    <source>
        <dbReference type="EMBL" id="GLD33291.1"/>
    </source>
</evidence>
<evidence type="ECO:0000313" key="3">
    <source>
        <dbReference type="Proteomes" id="UP001064782"/>
    </source>
</evidence>
<dbReference type="EMBL" id="BRXE01000056">
    <property type="protein sequence ID" value="GLB84619.1"/>
    <property type="molecule type" value="Genomic_DNA"/>
</dbReference>
<proteinExistence type="predicted"/>
<sequence length="181" mass="19096">MTAPASATRRGVCRQLRGEAAFDIIIAGGHREPGGVILGPSQWRQPFPERVPITVVRHGESQVVGEGTPLLDRKNNLRIRGMWSTTPLGEYVRTLVAQRVLREAKLEYTDTIDDAGQLVREVLGGVFTLPTGPPTVGGGAEPAAELLGLAARIYTATPAQRAVLADQVIACALALGGTAPA</sequence>
<dbReference type="GeneID" id="83631375"/>
<dbReference type="AlphaFoldDB" id="A0A9P3Q8Y4"/>
<evidence type="ECO:0000313" key="1">
    <source>
        <dbReference type="EMBL" id="GLB84619.1"/>
    </source>
</evidence>
<keyword evidence="3" id="KW-1185">Reference proteome</keyword>
<accession>A0A9P3Q8Y4</accession>
<dbReference type="RefSeq" id="WP_236975223.1">
    <property type="nucleotide sequence ID" value="NZ_BRXE01000056.1"/>
</dbReference>
<comment type="caution">
    <text evidence="2">The sequence shown here is derived from an EMBL/GenBank/DDBJ whole genome shotgun (WGS) entry which is preliminary data.</text>
</comment>
<gene>
    <name evidence="2" type="ORF">Mkiyose1413_51740</name>
    <name evidence="1" type="ORF">SRL2020028_38750</name>
</gene>